<accession>A0A7C2JYG9</accession>
<protein>
    <submittedName>
        <fullName evidence="1">Uncharacterized protein</fullName>
    </submittedName>
</protein>
<evidence type="ECO:0000313" key="1">
    <source>
        <dbReference type="EMBL" id="HEN14965.1"/>
    </source>
</evidence>
<gene>
    <name evidence="1" type="ORF">ENQ76_05780</name>
</gene>
<proteinExistence type="predicted"/>
<sequence length="143" mass="15762">MTASAGYPFLDEMVAAANQAPVFAPHAFFNADGDCVEFIASDESYYAERVDSRLTVYYGQESGQPVGSLIKGIKSILERLNEACPGFCIEVEDGKVHLSHLFTAAMWIENDGKVPTRAVVYRKLRKIAEADNVEVELPQLARC</sequence>
<organism evidence="1">
    <name type="scientific">Schlesneria paludicola</name>
    <dbReference type="NCBI Taxonomy" id="360056"/>
    <lineage>
        <taxon>Bacteria</taxon>
        <taxon>Pseudomonadati</taxon>
        <taxon>Planctomycetota</taxon>
        <taxon>Planctomycetia</taxon>
        <taxon>Planctomycetales</taxon>
        <taxon>Planctomycetaceae</taxon>
        <taxon>Schlesneria</taxon>
    </lineage>
</organism>
<reference evidence="1" key="1">
    <citation type="journal article" date="2020" name="mSystems">
        <title>Genome- and Community-Level Interaction Insights into Carbon Utilization and Element Cycling Functions of Hydrothermarchaeota in Hydrothermal Sediment.</title>
        <authorList>
            <person name="Zhou Z."/>
            <person name="Liu Y."/>
            <person name="Xu W."/>
            <person name="Pan J."/>
            <person name="Luo Z.H."/>
            <person name="Li M."/>
        </authorList>
    </citation>
    <scope>NUCLEOTIDE SEQUENCE [LARGE SCALE GENOMIC DNA]</scope>
    <source>
        <strain evidence="1">SpSt-339</strain>
    </source>
</reference>
<name>A0A7C2JYG9_9PLAN</name>
<dbReference type="AlphaFoldDB" id="A0A7C2JYG9"/>
<comment type="caution">
    <text evidence="1">The sequence shown here is derived from an EMBL/GenBank/DDBJ whole genome shotgun (WGS) entry which is preliminary data.</text>
</comment>
<dbReference type="EMBL" id="DSOK01000170">
    <property type="protein sequence ID" value="HEN14965.1"/>
    <property type="molecule type" value="Genomic_DNA"/>
</dbReference>